<feature type="region of interest" description="Disordered" evidence="1">
    <location>
        <begin position="34"/>
        <end position="109"/>
    </location>
</feature>
<organism evidence="2 3">
    <name type="scientific">Steinernema carpocapsae</name>
    <name type="common">Entomopathogenic nematode</name>
    <dbReference type="NCBI Taxonomy" id="34508"/>
    <lineage>
        <taxon>Eukaryota</taxon>
        <taxon>Metazoa</taxon>
        <taxon>Ecdysozoa</taxon>
        <taxon>Nematoda</taxon>
        <taxon>Chromadorea</taxon>
        <taxon>Rhabditida</taxon>
        <taxon>Tylenchina</taxon>
        <taxon>Panagrolaimomorpha</taxon>
        <taxon>Strongyloidoidea</taxon>
        <taxon>Steinernematidae</taxon>
        <taxon>Steinernema</taxon>
    </lineage>
</organism>
<sequence>MTRDHKQLHPRREQDPLHRTVMCRYFIERNGKCPYGTPASMPTESSRFARSPRGSCRNACSRTASATSSSSTEPVTTAMAAATSTGPSTRSRRRTVPRCARPKTKSSRTSLRISCTWTSCEA</sequence>
<keyword evidence="3" id="KW-1185">Reference proteome</keyword>
<accession>A0A4V6A1X7</accession>
<name>A0A4V6A1X7_STECR</name>
<reference evidence="2 3" key="1">
    <citation type="journal article" date="2015" name="Genome Biol.">
        <title>Comparative genomics of Steinernema reveals deeply conserved gene regulatory networks.</title>
        <authorList>
            <person name="Dillman A.R."/>
            <person name="Macchietto M."/>
            <person name="Porter C.F."/>
            <person name="Rogers A."/>
            <person name="Williams B."/>
            <person name="Antoshechkin I."/>
            <person name="Lee M.M."/>
            <person name="Goodwin Z."/>
            <person name="Lu X."/>
            <person name="Lewis E.E."/>
            <person name="Goodrich-Blair H."/>
            <person name="Stock S.P."/>
            <person name="Adams B.J."/>
            <person name="Sternberg P.W."/>
            <person name="Mortazavi A."/>
        </authorList>
    </citation>
    <scope>NUCLEOTIDE SEQUENCE [LARGE SCALE GENOMIC DNA]</scope>
    <source>
        <strain evidence="2 3">ALL</strain>
    </source>
</reference>
<dbReference type="Proteomes" id="UP000298663">
    <property type="component" value="Unassembled WGS sequence"/>
</dbReference>
<dbReference type="AlphaFoldDB" id="A0A4V6A1X7"/>
<dbReference type="EMBL" id="AZBU02000005">
    <property type="protein sequence ID" value="TKR76945.1"/>
    <property type="molecule type" value="Genomic_DNA"/>
</dbReference>
<gene>
    <name evidence="2" type="ORF">L596_018005</name>
</gene>
<evidence type="ECO:0000256" key="1">
    <source>
        <dbReference type="SAM" id="MobiDB-lite"/>
    </source>
</evidence>
<reference evidence="2 3" key="2">
    <citation type="journal article" date="2019" name="G3 (Bethesda)">
        <title>Hybrid Assembly of the Genome of the Entomopathogenic Nematode Steinernema carpocapsae Identifies the X-Chromosome.</title>
        <authorList>
            <person name="Serra L."/>
            <person name="Macchietto M."/>
            <person name="Macias-Munoz A."/>
            <person name="McGill C.J."/>
            <person name="Rodriguez I.M."/>
            <person name="Rodriguez B."/>
            <person name="Murad R."/>
            <person name="Mortazavi A."/>
        </authorList>
    </citation>
    <scope>NUCLEOTIDE SEQUENCE [LARGE SCALE GENOMIC DNA]</scope>
    <source>
        <strain evidence="2 3">ALL</strain>
    </source>
</reference>
<evidence type="ECO:0000313" key="2">
    <source>
        <dbReference type="EMBL" id="TKR76945.1"/>
    </source>
</evidence>
<protein>
    <submittedName>
        <fullName evidence="2">Uncharacterized protein</fullName>
    </submittedName>
</protein>
<feature type="compositionally biased region" description="Low complexity" evidence="1">
    <location>
        <begin position="59"/>
        <end position="89"/>
    </location>
</feature>
<proteinExistence type="predicted"/>
<evidence type="ECO:0000313" key="3">
    <source>
        <dbReference type="Proteomes" id="UP000298663"/>
    </source>
</evidence>
<feature type="compositionally biased region" description="Basic residues" evidence="1">
    <location>
        <begin position="90"/>
        <end position="106"/>
    </location>
</feature>
<comment type="caution">
    <text evidence="2">The sequence shown here is derived from an EMBL/GenBank/DDBJ whole genome shotgun (WGS) entry which is preliminary data.</text>
</comment>